<evidence type="ECO:0000256" key="5">
    <source>
        <dbReference type="ARBA" id="ARBA00023136"/>
    </source>
</evidence>
<dbReference type="PANTHER" id="PTHR30250:SF11">
    <property type="entry name" value="O-ANTIGEN TRANSPORTER-RELATED"/>
    <property type="match status" value="1"/>
</dbReference>
<dbReference type="AlphaFoldDB" id="A0A1Y6FEW1"/>
<evidence type="ECO:0000256" key="3">
    <source>
        <dbReference type="ARBA" id="ARBA00022692"/>
    </source>
</evidence>
<feature type="transmembrane region" description="Helical" evidence="6">
    <location>
        <begin position="189"/>
        <end position="207"/>
    </location>
</feature>
<gene>
    <name evidence="7" type="ORF">SAMN06297468_2202</name>
</gene>
<evidence type="ECO:0000256" key="4">
    <source>
        <dbReference type="ARBA" id="ARBA00022989"/>
    </source>
</evidence>
<feature type="transmembrane region" description="Helical" evidence="6">
    <location>
        <begin position="56"/>
        <end position="73"/>
    </location>
</feature>
<feature type="transmembrane region" description="Helical" evidence="6">
    <location>
        <begin position="131"/>
        <end position="152"/>
    </location>
</feature>
<feature type="transmembrane region" description="Helical" evidence="6">
    <location>
        <begin position="375"/>
        <end position="396"/>
    </location>
</feature>
<keyword evidence="4 6" id="KW-1133">Transmembrane helix</keyword>
<feature type="transmembrane region" description="Helical" evidence="6">
    <location>
        <begin position="440"/>
        <end position="461"/>
    </location>
</feature>
<keyword evidence="2" id="KW-1003">Cell membrane</keyword>
<dbReference type="GO" id="GO:0005886">
    <property type="term" value="C:plasma membrane"/>
    <property type="evidence" value="ECO:0007669"/>
    <property type="project" value="UniProtKB-SubCell"/>
</dbReference>
<feature type="transmembrane region" description="Helical" evidence="6">
    <location>
        <begin position="346"/>
        <end position="368"/>
    </location>
</feature>
<feature type="transmembrane region" description="Helical" evidence="6">
    <location>
        <begin position="249"/>
        <end position="268"/>
    </location>
</feature>
<evidence type="ECO:0000256" key="2">
    <source>
        <dbReference type="ARBA" id="ARBA00022475"/>
    </source>
</evidence>
<name>A0A1Y6FEW1_9SPHN</name>
<dbReference type="OrthoDB" id="7388052at2"/>
<reference evidence="8" key="1">
    <citation type="submission" date="2017-04" db="EMBL/GenBank/DDBJ databases">
        <authorList>
            <person name="Varghese N."/>
            <person name="Submissions S."/>
        </authorList>
    </citation>
    <scope>NUCLEOTIDE SEQUENCE [LARGE SCALE GENOMIC DNA]</scope>
</reference>
<dbReference type="InterPro" id="IPR050833">
    <property type="entry name" value="Poly_Biosynth_Transport"/>
</dbReference>
<keyword evidence="8" id="KW-1185">Reference proteome</keyword>
<proteinExistence type="predicted"/>
<accession>A0A1Y6FEW1</accession>
<protein>
    <submittedName>
        <fullName evidence="7">Membrane protein involved in the export of O-antigen and teichoic acid</fullName>
    </submittedName>
</protein>
<evidence type="ECO:0000256" key="6">
    <source>
        <dbReference type="SAM" id="Phobius"/>
    </source>
</evidence>
<keyword evidence="5 6" id="KW-0472">Membrane</keyword>
<organism evidence="7 8">
    <name type="scientific">Altererythrobacter xiamenensis</name>
    <dbReference type="NCBI Taxonomy" id="1316679"/>
    <lineage>
        <taxon>Bacteria</taxon>
        <taxon>Pseudomonadati</taxon>
        <taxon>Pseudomonadota</taxon>
        <taxon>Alphaproteobacteria</taxon>
        <taxon>Sphingomonadales</taxon>
        <taxon>Erythrobacteraceae</taxon>
        <taxon>Altererythrobacter</taxon>
    </lineage>
</organism>
<keyword evidence="3 6" id="KW-0812">Transmembrane</keyword>
<evidence type="ECO:0000313" key="7">
    <source>
        <dbReference type="EMBL" id="SMQ73464.1"/>
    </source>
</evidence>
<feature type="transmembrane region" description="Helical" evidence="6">
    <location>
        <begin position="309"/>
        <end position="326"/>
    </location>
</feature>
<feature type="transmembrane region" description="Helical" evidence="6">
    <location>
        <begin position="94"/>
        <end position="116"/>
    </location>
</feature>
<sequence>MSTTPPVTPPAPSEQDDISALAKGGQTNFLGFLLRLAARLPFLFIAARLYGAEAMGRFASALVVIELVALVCSMGEKRGLAQRLTEGDDEQVNLVLDGLLLALILSCIAAAFLWAVPAPMFPNGMNGPLDMWLVIAIPGYALTEILLAAQAYRYDIATTVRARAIVEPWTISIMAGVFFYTGFRDSGLALAYIVSIFAGLLAAAWPFMRSYGLPKGWRPHPVKMWRMSTRAFPLAVADAVEWGTRRFDIFILGFFVASPAIVGIYYFAQQIASLPQKLKTSFEPILGPVITRNLKEKNYGAIAKQVRQVGFWIIAAQAGIALALGVPGEAMMGLGGPNYVGGTGALAFLLLAEVVAATAVVSEAALVYVARKRNLMISLGTIALQALLTVGAMLLVQHFNLAEPFKAAGAAIALMLSLGAASLVKAWLLSRILKASVNNWRWALVWATAPAVVVGFAATLLPEWAELIFGIPAILLTYGWVIWHKGFGPEDRVLFRRNMGGKQVGSEAD</sequence>
<dbReference type="PANTHER" id="PTHR30250">
    <property type="entry name" value="PST FAMILY PREDICTED COLANIC ACID TRANSPORTER"/>
    <property type="match status" value="1"/>
</dbReference>
<dbReference type="RefSeq" id="WP_086438129.1">
    <property type="nucleotide sequence ID" value="NZ_FXWG01000003.1"/>
</dbReference>
<feature type="transmembrane region" description="Helical" evidence="6">
    <location>
        <begin position="408"/>
        <end position="428"/>
    </location>
</feature>
<dbReference type="EMBL" id="FXWG01000003">
    <property type="protein sequence ID" value="SMQ73464.1"/>
    <property type="molecule type" value="Genomic_DNA"/>
</dbReference>
<feature type="transmembrane region" description="Helical" evidence="6">
    <location>
        <begin position="467"/>
        <end position="487"/>
    </location>
</feature>
<evidence type="ECO:0000313" key="8">
    <source>
        <dbReference type="Proteomes" id="UP000194420"/>
    </source>
</evidence>
<dbReference type="Proteomes" id="UP000194420">
    <property type="component" value="Unassembled WGS sequence"/>
</dbReference>
<evidence type="ECO:0000256" key="1">
    <source>
        <dbReference type="ARBA" id="ARBA00004651"/>
    </source>
</evidence>
<comment type="subcellular location">
    <subcellularLocation>
        <location evidence="1">Cell membrane</location>
        <topology evidence="1">Multi-pass membrane protein</topology>
    </subcellularLocation>
</comment>